<reference evidence="3" key="1">
    <citation type="submission" date="2018-01" db="EMBL/GenBank/DDBJ databases">
        <title>Draft Genome Sequence of the Radioresistant Bacterium Deinococcus aerius TR0125, Isolated from the Higher Atmosphere above Japan.</title>
        <authorList>
            <person name="Satoh K."/>
            <person name="Arai H."/>
            <person name="Sanzen T."/>
            <person name="Kawaguchi Y."/>
            <person name="Hayashi H."/>
            <person name="Yokobori S."/>
            <person name="Yamagishi A."/>
            <person name="Oono Y."/>
            <person name="Narumi I."/>
        </authorList>
    </citation>
    <scope>NUCLEOTIDE SEQUENCE [LARGE SCALE GENOMIC DNA]</scope>
    <source>
        <strain evidence="3">TR0125</strain>
    </source>
</reference>
<gene>
    <name evidence="2" type="ORF">DAERI_070108</name>
</gene>
<evidence type="ECO:0000256" key="1">
    <source>
        <dbReference type="SAM" id="MobiDB-lite"/>
    </source>
</evidence>
<dbReference type="EMBL" id="BFAG01000007">
    <property type="protein sequence ID" value="GBF06110.1"/>
    <property type="molecule type" value="Genomic_DNA"/>
</dbReference>
<organism evidence="2 3">
    <name type="scientific">Deinococcus aerius</name>
    <dbReference type="NCBI Taxonomy" id="200253"/>
    <lineage>
        <taxon>Bacteria</taxon>
        <taxon>Thermotogati</taxon>
        <taxon>Deinococcota</taxon>
        <taxon>Deinococci</taxon>
        <taxon>Deinococcales</taxon>
        <taxon>Deinococcaceae</taxon>
        <taxon>Deinococcus</taxon>
    </lineage>
</organism>
<sequence>MTRKPEEKYTDPELRGRLKEEIMASDKGGKPGQWSARKSQLLAREYEGQGGGYIGEKDEAARSLEHWTGEDWQTVDGDDHARHGGSVSRYLPKAVWEALSPEERREAEQSKVHGSEEGEQHVDWPPAVRRAMERFEREQGGK</sequence>
<dbReference type="Proteomes" id="UP000236569">
    <property type="component" value="Unassembled WGS sequence"/>
</dbReference>
<keyword evidence="3" id="KW-1185">Reference proteome</keyword>
<accession>A0A2I9D6P2</accession>
<feature type="compositionally biased region" description="Basic and acidic residues" evidence="1">
    <location>
        <begin position="130"/>
        <end position="142"/>
    </location>
</feature>
<feature type="compositionally biased region" description="Basic and acidic residues" evidence="1">
    <location>
        <begin position="101"/>
        <end position="122"/>
    </location>
</feature>
<comment type="caution">
    <text evidence="2">The sequence shown here is derived from an EMBL/GenBank/DDBJ whole genome shotgun (WGS) entry which is preliminary data.</text>
</comment>
<evidence type="ECO:0000313" key="3">
    <source>
        <dbReference type="Proteomes" id="UP000236569"/>
    </source>
</evidence>
<evidence type="ECO:0000313" key="2">
    <source>
        <dbReference type="EMBL" id="GBF06110.1"/>
    </source>
</evidence>
<protein>
    <recommendedName>
        <fullName evidence="4">DUF5872 domain-containing protein</fullName>
    </recommendedName>
</protein>
<dbReference type="AlphaFoldDB" id="A0A2I9D6P2"/>
<evidence type="ECO:0008006" key="4">
    <source>
        <dbReference type="Google" id="ProtNLM"/>
    </source>
</evidence>
<dbReference type="RefSeq" id="WP_201262737.1">
    <property type="nucleotide sequence ID" value="NZ_BFAG01000007.1"/>
</dbReference>
<name>A0A2I9D6P2_9DEIO</name>
<feature type="region of interest" description="Disordered" evidence="1">
    <location>
        <begin position="100"/>
        <end position="142"/>
    </location>
</feature>
<proteinExistence type="predicted"/>